<feature type="domain" description="HTH araC/xylS-type" evidence="14">
    <location>
        <begin position="87"/>
        <end position="185"/>
    </location>
</feature>
<comment type="catalytic activity">
    <reaction evidence="1">
        <text>Hydrolysis of alkylated DNA, releasing 3-methyladenine, 3-methylguanine, 7-methylguanine and 7-methyladenine.</text>
        <dbReference type="EC" id="3.2.2.21"/>
    </reaction>
</comment>
<evidence type="ECO:0000259" key="14">
    <source>
        <dbReference type="PROSITE" id="PS01124"/>
    </source>
</evidence>
<name>A0ABN3VL90_9PSEU</name>
<keyword evidence="10" id="KW-0238">DNA-binding</keyword>
<dbReference type="Pfam" id="PF02805">
    <property type="entry name" value="Ada_Zn_binding"/>
    <property type="match status" value="1"/>
</dbReference>
<dbReference type="InterPro" id="IPR011257">
    <property type="entry name" value="DNA_glycosylase"/>
</dbReference>
<dbReference type="EMBL" id="BAAAUX010000023">
    <property type="protein sequence ID" value="GAA2812040.1"/>
    <property type="molecule type" value="Genomic_DNA"/>
</dbReference>
<dbReference type="Gene3D" id="1.10.10.60">
    <property type="entry name" value="Homeodomain-like"/>
    <property type="match status" value="1"/>
</dbReference>
<dbReference type="InterPro" id="IPR051912">
    <property type="entry name" value="Alkylbase_DNA_Glycosylase/TA"/>
</dbReference>
<evidence type="ECO:0000256" key="4">
    <source>
        <dbReference type="ARBA" id="ARBA00022603"/>
    </source>
</evidence>
<dbReference type="PANTHER" id="PTHR43003:SF13">
    <property type="entry name" value="DNA-3-METHYLADENINE GLYCOSYLASE 2"/>
    <property type="match status" value="1"/>
</dbReference>
<dbReference type="SUPFAM" id="SSF55945">
    <property type="entry name" value="TATA-box binding protein-like"/>
    <property type="match status" value="1"/>
</dbReference>
<dbReference type="PANTHER" id="PTHR43003">
    <property type="entry name" value="DNA-3-METHYLADENINE GLYCOSYLASE"/>
    <property type="match status" value="1"/>
</dbReference>
<keyword evidence="9" id="KW-0805">Transcription regulation</keyword>
<evidence type="ECO:0000313" key="16">
    <source>
        <dbReference type="Proteomes" id="UP001500979"/>
    </source>
</evidence>
<dbReference type="Gene3D" id="1.10.1670.10">
    <property type="entry name" value="Helix-hairpin-Helix base-excision DNA repair enzymes (C-terminal)"/>
    <property type="match status" value="1"/>
</dbReference>
<gene>
    <name evidence="15" type="ORF">GCM10010470_54350</name>
</gene>
<keyword evidence="16" id="KW-1185">Reference proteome</keyword>
<dbReference type="InterPro" id="IPR023170">
    <property type="entry name" value="HhH_base_excis_C"/>
</dbReference>
<keyword evidence="11" id="KW-0010">Activator</keyword>
<dbReference type="InterPro" id="IPR018060">
    <property type="entry name" value="HTH_AraC"/>
</dbReference>
<keyword evidence="7" id="KW-0227">DNA damage</keyword>
<keyword evidence="13" id="KW-0234">DNA repair</keyword>
<keyword evidence="4" id="KW-0489">Methyltransferase</keyword>
<dbReference type="InterPro" id="IPR009057">
    <property type="entry name" value="Homeodomain-like_sf"/>
</dbReference>
<dbReference type="Gene3D" id="3.40.10.10">
    <property type="entry name" value="DNA Methylphosphotriester Repair Domain"/>
    <property type="match status" value="1"/>
</dbReference>
<dbReference type="Gene3D" id="3.30.310.20">
    <property type="entry name" value="DNA-3-methyladenine glycosylase AlkA, N-terminal domain"/>
    <property type="match status" value="1"/>
</dbReference>
<dbReference type="PROSITE" id="PS00041">
    <property type="entry name" value="HTH_ARAC_FAMILY_1"/>
    <property type="match status" value="1"/>
</dbReference>
<dbReference type="CDD" id="cd00056">
    <property type="entry name" value="ENDO3c"/>
    <property type="match status" value="1"/>
</dbReference>
<evidence type="ECO:0000256" key="7">
    <source>
        <dbReference type="ARBA" id="ARBA00022763"/>
    </source>
</evidence>
<evidence type="ECO:0000256" key="2">
    <source>
        <dbReference type="ARBA" id="ARBA00001947"/>
    </source>
</evidence>
<dbReference type="SUPFAM" id="SSF48150">
    <property type="entry name" value="DNA-glycosylase"/>
    <property type="match status" value="1"/>
</dbReference>
<proteinExistence type="predicted"/>
<dbReference type="SMART" id="SM00478">
    <property type="entry name" value="ENDO3c"/>
    <property type="match status" value="1"/>
</dbReference>
<keyword evidence="12" id="KW-0804">Transcription</keyword>
<keyword evidence="5" id="KW-0808">Transferase</keyword>
<evidence type="ECO:0000256" key="5">
    <source>
        <dbReference type="ARBA" id="ARBA00022679"/>
    </source>
</evidence>
<evidence type="ECO:0000256" key="9">
    <source>
        <dbReference type="ARBA" id="ARBA00023015"/>
    </source>
</evidence>
<dbReference type="InterPro" id="IPR010316">
    <property type="entry name" value="AlkA_N"/>
</dbReference>
<evidence type="ECO:0000256" key="13">
    <source>
        <dbReference type="ARBA" id="ARBA00023204"/>
    </source>
</evidence>
<dbReference type="InterPro" id="IPR003265">
    <property type="entry name" value="HhH-GPD_domain"/>
</dbReference>
<evidence type="ECO:0000256" key="3">
    <source>
        <dbReference type="ARBA" id="ARBA00012000"/>
    </source>
</evidence>
<reference evidence="15 16" key="1">
    <citation type="journal article" date="2019" name="Int. J. Syst. Evol. Microbiol.">
        <title>The Global Catalogue of Microorganisms (GCM) 10K type strain sequencing project: providing services to taxonomists for standard genome sequencing and annotation.</title>
        <authorList>
            <consortium name="The Broad Institute Genomics Platform"/>
            <consortium name="The Broad Institute Genome Sequencing Center for Infectious Disease"/>
            <person name="Wu L."/>
            <person name="Ma J."/>
        </authorList>
    </citation>
    <scope>NUCLEOTIDE SEQUENCE [LARGE SCALE GENOMIC DNA]</scope>
    <source>
        <strain evidence="15 16">JCM 9383</strain>
    </source>
</reference>
<dbReference type="SMART" id="SM01009">
    <property type="entry name" value="AlkA_N"/>
    <property type="match status" value="1"/>
</dbReference>
<sequence>MLVATEQAYRAVAARDSRFDGCFVLAVRTTGIYCRPSCPARTPKSANAEFFPTTAAAQAAGYRACRRCLPDAVPGSPEWNLRADLAGRAMRLINDGVIERSGVTGLAAQLGYSPRHLTRVLTAELGAGPLGLARAHRAHSARTLIETTALSFTDIAFAAGFASLRQFNDTVREVFAATPTELRSQARRRGGPEAGTTGVIRLRLPFRPPFDAEGLFRFLSDRALSGVEDASPQHHTRALRLPHGTGIVTLRPEPNHISCTLHLTELRDLGTAVSRLRRLLDLDADPVAVADLLSTDPALARSVARTPGIRVPGSVDGAEILIRAIIGQQVSVAAARTTLGRLVTDLGDLLPHPQGSVTRLFPTPAALAEKAADVLSGPRRRIDTIQRVSEALADGSLELHPGRDITELREELERIPGVGPWTAGYVTMRVLGAPDVLLDGDLVLRKGAAVLGLPDSPTGLRERSSAWSPWRSYTGMLLWRAATGG</sequence>
<evidence type="ECO:0000256" key="8">
    <source>
        <dbReference type="ARBA" id="ARBA00022833"/>
    </source>
</evidence>
<organism evidence="15 16">
    <name type="scientific">Saccharopolyspora taberi</name>
    <dbReference type="NCBI Taxonomy" id="60895"/>
    <lineage>
        <taxon>Bacteria</taxon>
        <taxon>Bacillati</taxon>
        <taxon>Actinomycetota</taxon>
        <taxon>Actinomycetes</taxon>
        <taxon>Pseudonocardiales</taxon>
        <taxon>Pseudonocardiaceae</taxon>
        <taxon>Saccharopolyspora</taxon>
    </lineage>
</organism>
<dbReference type="Pfam" id="PF12833">
    <property type="entry name" value="HTH_18"/>
    <property type="match status" value="1"/>
</dbReference>
<dbReference type="Proteomes" id="UP001500979">
    <property type="component" value="Unassembled WGS sequence"/>
</dbReference>
<dbReference type="SUPFAM" id="SSF57884">
    <property type="entry name" value="Ada DNA repair protein, N-terminal domain (N-Ada 10)"/>
    <property type="match status" value="1"/>
</dbReference>
<evidence type="ECO:0000256" key="12">
    <source>
        <dbReference type="ARBA" id="ARBA00023163"/>
    </source>
</evidence>
<keyword evidence="8" id="KW-0862">Zinc</keyword>
<dbReference type="Gene3D" id="1.10.340.30">
    <property type="entry name" value="Hypothetical protein, domain 2"/>
    <property type="match status" value="1"/>
</dbReference>
<dbReference type="Pfam" id="PF06029">
    <property type="entry name" value="AlkA_N"/>
    <property type="match status" value="1"/>
</dbReference>
<dbReference type="InterPro" id="IPR037046">
    <property type="entry name" value="AlkA_N_sf"/>
</dbReference>
<dbReference type="PROSITE" id="PS01124">
    <property type="entry name" value="HTH_ARAC_FAMILY_2"/>
    <property type="match status" value="1"/>
</dbReference>
<dbReference type="InterPro" id="IPR004026">
    <property type="entry name" value="Ada_DNA_repair_Zn-bd"/>
</dbReference>
<dbReference type="SUPFAM" id="SSF46689">
    <property type="entry name" value="Homeodomain-like"/>
    <property type="match status" value="1"/>
</dbReference>
<evidence type="ECO:0000256" key="6">
    <source>
        <dbReference type="ARBA" id="ARBA00022723"/>
    </source>
</evidence>
<evidence type="ECO:0000256" key="11">
    <source>
        <dbReference type="ARBA" id="ARBA00023159"/>
    </source>
</evidence>
<dbReference type="EC" id="3.2.2.21" evidence="3"/>
<protein>
    <recommendedName>
        <fullName evidence="3">DNA-3-methyladenine glycosylase II</fullName>
        <ecNumber evidence="3">3.2.2.21</ecNumber>
    </recommendedName>
</protein>
<evidence type="ECO:0000313" key="15">
    <source>
        <dbReference type="EMBL" id="GAA2812040.1"/>
    </source>
</evidence>
<dbReference type="SMART" id="SM00342">
    <property type="entry name" value="HTH_ARAC"/>
    <property type="match status" value="1"/>
</dbReference>
<comment type="caution">
    <text evidence="15">The sequence shown here is derived from an EMBL/GenBank/DDBJ whole genome shotgun (WGS) entry which is preliminary data.</text>
</comment>
<accession>A0ABN3VL90</accession>
<evidence type="ECO:0000256" key="1">
    <source>
        <dbReference type="ARBA" id="ARBA00000086"/>
    </source>
</evidence>
<dbReference type="InterPro" id="IPR035451">
    <property type="entry name" value="Ada-like_dom_sf"/>
</dbReference>
<evidence type="ECO:0000256" key="10">
    <source>
        <dbReference type="ARBA" id="ARBA00023125"/>
    </source>
</evidence>
<dbReference type="InterPro" id="IPR018062">
    <property type="entry name" value="HTH_AraC-typ_CS"/>
</dbReference>
<comment type="cofactor">
    <cofactor evidence="2">
        <name>Zn(2+)</name>
        <dbReference type="ChEBI" id="CHEBI:29105"/>
    </cofactor>
</comment>
<dbReference type="RefSeq" id="WP_344684450.1">
    <property type="nucleotide sequence ID" value="NZ_BAAAUX010000023.1"/>
</dbReference>
<keyword evidence="6" id="KW-0479">Metal-binding</keyword>